<evidence type="ECO:0000256" key="2">
    <source>
        <dbReference type="SAM" id="Phobius"/>
    </source>
</evidence>
<sequence>GSKPGRSSTMRLIGLTSLILLSCLVYASLPPDPYTVLGLKKGANIKDVKKAYKSLVREWHPDKNDSPQAAERFMEISKAYELLNDPLKKERYDKFGTVDDEPRGGGGNPFGFDPFFGGFGFGGFDNGNSFFAKHRVGIRHYTNTILEKSHSQPFIIFAYSGYCRTCFAMESIWQSVVEDLEPLGYGIATVNAMTDSNLLERMRVSRLPTILVLLEGRTVHYRSSPQYTTAKSLRLFARDVIPDSYIIKISTHDKLKRFLDQAKSTNKVSVVILGSAPEPRLRYLLSAMRRSDTARFTYVHLGDTTHEMDEMKEAMSIKCTQCENVLVFNEFPENGPIGRLSMSKASDLSKNTLNSLLDQHRFLLLPRISSPSYLDALCPLSSRSSRVLCVWLVATSSSDSCIDSFRSFMVRKGKEISAKNMRVSYISATTQSDFLRPFMDSRSSEVENSSRDIVMVWRSESQRGRFSWFEGAWNTDKPLESGEILMKKMEGVVEGRIKLEKGIVFGNMNDEYVPSLFSRISKRIVRFIEHAWFELSKEEVYPVISAVFAFLLIMMIGYGASAAMRAEKGGGHRPCPPFNGRRTPSTDSAWHPEDPKMNREEGEGEEGENLTQMETAEMVQRRRLKRAHSVMSPHLHELRAESYFGMIRLLKPGCRSIVILVDAEHKETLLEHFALCIYPLRNNKTFSFGYVMVEKNLAFFRKLLEHTLPASEDKGPPSMYERLKGINPKQTVGTVLVMCGWKLYFCIYHPMHIASGKKNFLGFDDDGETEDELSDESGDDVEREGKTTSRRHFRPSVSNVLNGFPNWLDRLLEGSIRRYYIPEWPDNLH</sequence>
<feature type="compositionally biased region" description="Basic and acidic residues" evidence="1">
    <location>
        <begin position="590"/>
        <end position="601"/>
    </location>
</feature>
<evidence type="ECO:0000259" key="4">
    <source>
        <dbReference type="PROSITE" id="PS50076"/>
    </source>
</evidence>
<feature type="domain" description="J" evidence="4">
    <location>
        <begin position="32"/>
        <end position="96"/>
    </location>
</feature>
<keyword evidence="6" id="KW-1185">Reference proteome</keyword>
<keyword evidence="3" id="KW-0732">Signal</keyword>
<name>A0AAV5SVE6_9BILA</name>
<dbReference type="PRINTS" id="PR00625">
    <property type="entry name" value="JDOMAIN"/>
</dbReference>
<dbReference type="SUPFAM" id="SSF52833">
    <property type="entry name" value="Thioredoxin-like"/>
    <property type="match status" value="1"/>
</dbReference>
<evidence type="ECO:0000313" key="6">
    <source>
        <dbReference type="Proteomes" id="UP001432027"/>
    </source>
</evidence>
<feature type="signal peptide" evidence="3">
    <location>
        <begin position="1"/>
        <end position="27"/>
    </location>
</feature>
<feature type="compositionally biased region" description="Acidic residues" evidence="1">
    <location>
        <begin position="768"/>
        <end position="782"/>
    </location>
</feature>
<reference evidence="5" key="1">
    <citation type="submission" date="2023-10" db="EMBL/GenBank/DDBJ databases">
        <title>Genome assembly of Pristionchus species.</title>
        <authorList>
            <person name="Yoshida K."/>
            <person name="Sommer R.J."/>
        </authorList>
    </citation>
    <scope>NUCLEOTIDE SEQUENCE</scope>
    <source>
        <strain evidence="5">RS0144</strain>
    </source>
</reference>
<proteinExistence type="predicted"/>
<dbReference type="PANTHER" id="PTHR44303:SF2">
    <property type="entry name" value="DNAJ HOMOLOG SUBFAMILY C MEMBER 16"/>
    <property type="match status" value="1"/>
</dbReference>
<feature type="region of interest" description="Disordered" evidence="1">
    <location>
        <begin position="768"/>
        <end position="790"/>
    </location>
</feature>
<dbReference type="PANTHER" id="PTHR44303">
    <property type="entry name" value="DNAJ HOMOLOG SUBFAMILY C MEMBER 16"/>
    <property type="match status" value="1"/>
</dbReference>
<dbReference type="InterPro" id="IPR001623">
    <property type="entry name" value="DnaJ_domain"/>
</dbReference>
<evidence type="ECO:0000256" key="3">
    <source>
        <dbReference type="SAM" id="SignalP"/>
    </source>
</evidence>
<dbReference type="EMBL" id="BTSX01000002">
    <property type="protein sequence ID" value="GMS84598.1"/>
    <property type="molecule type" value="Genomic_DNA"/>
</dbReference>
<dbReference type="Pfam" id="PF00226">
    <property type="entry name" value="DnaJ"/>
    <property type="match status" value="1"/>
</dbReference>
<evidence type="ECO:0000313" key="5">
    <source>
        <dbReference type="EMBL" id="GMS84598.1"/>
    </source>
</evidence>
<dbReference type="InterPro" id="IPR052448">
    <property type="entry name" value="DnaJ_C16_autophagy_reg"/>
</dbReference>
<comment type="caution">
    <text evidence="5">The sequence shown here is derived from an EMBL/GenBank/DDBJ whole genome shotgun (WGS) entry which is preliminary data.</text>
</comment>
<keyword evidence="2" id="KW-0472">Membrane</keyword>
<dbReference type="AlphaFoldDB" id="A0AAV5SVE6"/>
<gene>
    <name evidence="5" type="ORF">PENTCL1PPCAC_6773</name>
</gene>
<organism evidence="5 6">
    <name type="scientific">Pristionchus entomophagus</name>
    <dbReference type="NCBI Taxonomy" id="358040"/>
    <lineage>
        <taxon>Eukaryota</taxon>
        <taxon>Metazoa</taxon>
        <taxon>Ecdysozoa</taxon>
        <taxon>Nematoda</taxon>
        <taxon>Chromadorea</taxon>
        <taxon>Rhabditida</taxon>
        <taxon>Rhabditina</taxon>
        <taxon>Diplogasteromorpha</taxon>
        <taxon>Diplogasteroidea</taxon>
        <taxon>Neodiplogasteridae</taxon>
        <taxon>Pristionchus</taxon>
    </lineage>
</organism>
<protein>
    <recommendedName>
        <fullName evidence="4">J domain-containing protein</fullName>
    </recommendedName>
</protein>
<dbReference type="SUPFAM" id="SSF46565">
    <property type="entry name" value="Chaperone J-domain"/>
    <property type="match status" value="1"/>
</dbReference>
<dbReference type="Gene3D" id="3.40.30.10">
    <property type="entry name" value="Glutaredoxin"/>
    <property type="match status" value="1"/>
</dbReference>
<feature type="transmembrane region" description="Helical" evidence="2">
    <location>
        <begin position="540"/>
        <end position="560"/>
    </location>
</feature>
<dbReference type="Proteomes" id="UP001432027">
    <property type="component" value="Unassembled WGS sequence"/>
</dbReference>
<feature type="region of interest" description="Disordered" evidence="1">
    <location>
        <begin position="571"/>
        <end position="609"/>
    </location>
</feature>
<feature type="chain" id="PRO_5043461889" description="J domain-containing protein" evidence="3">
    <location>
        <begin position="28"/>
        <end position="829"/>
    </location>
</feature>
<keyword evidence="2" id="KW-0812">Transmembrane</keyword>
<evidence type="ECO:0000256" key="1">
    <source>
        <dbReference type="SAM" id="MobiDB-lite"/>
    </source>
</evidence>
<dbReference type="InterPro" id="IPR018253">
    <property type="entry name" value="DnaJ_domain_CS"/>
</dbReference>
<dbReference type="InterPro" id="IPR036869">
    <property type="entry name" value="J_dom_sf"/>
</dbReference>
<dbReference type="PROSITE" id="PS50076">
    <property type="entry name" value="DNAJ_2"/>
    <property type="match status" value="1"/>
</dbReference>
<dbReference type="SMART" id="SM00271">
    <property type="entry name" value="DnaJ"/>
    <property type="match status" value="1"/>
</dbReference>
<accession>A0AAV5SVE6</accession>
<keyword evidence="2" id="KW-1133">Transmembrane helix</keyword>
<dbReference type="Gene3D" id="1.10.287.110">
    <property type="entry name" value="DnaJ domain"/>
    <property type="match status" value="1"/>
</dbReference>
<dbReference type="PROSITE" id="PS00636">
    <property type="entry name" value="DNAJ_1"/>
    <property type="match status" value="1"/>
</dbReference>
<dbReference type="CDD" id="cd06257">
    <property type="entry name" value="DnaJ"/>
    <property type="match status" value="1"/>
</dbReference>
<feature type="non-terminal residue" evidence="5">
    <location>
        <position position="1"/>
    </location>
</feature>
<dbReference type="InterPro" id="IPR036249">
    <property type="entry name" value="Thioredoxin-like_sf"/>
</dbReference>